<evidence type="ECO:0000256" key="1">
    <source>
        <dbReference type="SAM" id="MobiDB-lite"/>
    </source>
</evidence>
<organism evidence="2 3">
    <name type="scientific">Phytophthora lilii</name>
    <dbReference type="NCBI Taxonomy" id="2077276"/>
    <lineage>
        <taxon>Eukaryota</taxon>
        <taxon>Sar</taxon>
        <taxon>Stramenopiles</taxon>
        <taxon>Oomycota</taxon>
        <taxon>Peronosporomycetes</taxon>
        <taxon>Peronosporales</taxon>
        <taxon>Peronosporaceae</taxon>
        <taxon>Phytophthora</taxon>
    </lineage>
</organism>
<name>A0A9W6WSQ4_9STRA</name>
<feature type="region of interest" description="Disordered" evidence="1">
    <location>
        <begin position="60"/>
        <end position="125"/>
    </location>
</feature>
<gene>
    <name evidence="2" type="ORF">Plil01_000521900</name>
</gene>
<sequence length="151" mass="16313">MRTIGQRFDADTIDFPAERRDTGKQRRVSCRVLAAARRGTEPYIVLTLAGISVYQCQAKRRGSSSYSSRQGPDNTVQMSGQGTPVPAGLQSPVGKTTNPKAPAKVAGKRRAGAAGDGTTKRATRRELKKLTEIDLEEKDDVPSGDACMCWT</sequence>
<dbReference type="Proteomes" id="UP001165083">
    <property type="component" value="Unassembled WGS sequence"/>
</dbReference>
<proteinExistence type="predicted"/>
<keyword evidence="3" id="KW-1185">Reference proteome</keyword>
<protein>
    <submittedName>
        <fullName evidence="2">Unnamed protein product</fullName>
    </submittedName>
</protein>
<evidence type="ECO:0000313" key="3">
    <source>
        <dbReference type="Proteomes" id="UP001165083"/>
    </source>
</evidence>
<accession>A0A9W6WSQ4</accession>
<dbReference type="EMBL" id="BSXW01000218">
    <property type="protein sequence ID" value="GMF15285.1"/>
    <property type="molecule type" value="Genomic_DNA"/>
</dbReference>
<comment type="caution">
    <text evidence="2">The sequence shown here is derived from an EMBL/GenBank/DDBJ whole genome shotgun (WGS) entry which is preliminary data.</text>
</comment>
<evidence type="ECO:0000313" key="2">
    <source>
        <dbReference type="EMBL" id="GMF15285.1"/>
    </source>
</evidence>
<feature type="compositionally biased region" description="Polar residues" evidence="1">
    <location>
        <begin position="70"/>
        <end position="82"/>
    </location>
</feature>
<reference evidence="2" key="1">
    <citation type="submission" date="2023-04" db="EMBL/GenBank/DDBJ databases">
        <title>Phytophthora lilii NBRC 32176.</title>
        <authorList>
            <person name="Ichikawa N."/>
            <person name="Sato H."/>
            <person name="Tonouchi N."/>
        </authorList>
    </citation>
    <scope>NUCLEOTIDE SEQUENCE</scope>
    <source>
        <strain evidence="2">NBRC 32176</strain>
    </source>
</reference>
<dbReference type="AlphaFoldDB" id="A0A9W6WSQ4"/>